<dbReference type="InterPro" id="IPR027417">
    <property type="entry name" value="P-loop_NTPase"/>
</dbReference>
<keyword evidence="4 5" id="KW-0472">Membrane</keyword>
<gene>
    <name evidence="8" type="ORF">CRG98_026541</name>
</gene>
<comment type="caution">
    <text evidence="8">The sequence shown here is derived from an EMBL/GenBank/DDBJ whole genome shotgun (WGS) entry which is preliminary data.</text>
</comment>
<evidence type="ECO:0000256" key="4">
    <source>
        <dbReference type="ARBA" id="ARBA00023136"/>
    </source>
</evidence>
<dbReference type="PANTHER" id="PTHR48040">
    <property type="entry name" value="PLEIOTROPIC DRUG RESISTANCE PROTEIN 1-LIKE ISOFORM X1"/>
    <property type="match status" value="1"/>
</dbReference>
<comment type="subcellular location">
    <subcellularLocation>
        <location evidence="1">Membrane</location>
        <topology evidence="1">Multi-pass membrane protein</topology>
    </subcellularLocation>
</comment>
<evidence type="ECO:0000313" key="9">
    <source>
        <dbReference type="Proteomes" id="UP000233551"/>
    </source>
</evidence>
<dbReference type="PANTHER" id="PTHR48040:SF18">
    <property type="entry name" value="PLEIOTROPIC DRUG RESISTANCE PROTEIN 3-LIKE ISOFORM X1"/>
    <property type="match status" value="1"/>
</dbReference>
<evidence type="ECO:0000259" key="7">
    <source>
        <dbReference type="Pfam" id="PF08370"/>
    </source>
</evidence>
<dbReference type="EMBL" id="PGOL01001886">
    <property type="protein sequence ID" value="PKI53080.1"/>
    <property type="molecule type" value="Genomic_DNA"/>
</dbReference>
<feature type="transmembrane region" description="Helical" evidence="5">
    <location>
        <begin position="336"/>
        <end position="363"/>
    </location>
</feature>
<evidence type="ECO:0000259" key="6">
    <source>
        <dbReference type="Pfam" id="PF01061"/>
    </source>
</evidence>
<evidence type="ECO:0000256" key="5">
    <source>
        <dbReference type="SAM" id="Phobius"/>
    </source>
</evidence>
<reference evidence="8 9" key="1">
    <citation type="submission" date="2017-11" db="EMBL/GenBank/DDBJ databases">
        <title>De-novo sequencing of pomegranate (Punica granatum L.) genome.</title>
        <authorList>
            <person name="Akparov Z."/>
            <person name="Amiraslanov A."/>
            <person name="Hajiyeva S."/>
            <person name="Abbasov M."/>
            <person name="Kaur K."/>
            <person name="Hamwieh A."/>
            <person name="Solovyev V."/>
            <person name="Salamov A."/>
            <person name="Braich B."/>
            <person name="Kosarev P."/>
            <person name="Mahmoud A."/>
            <person name="Hajiyev E."/>
            <person name="Babayeva S."/>
            <person name="Izzatullayeva V."/>
            <person name="Mammadov A."/>
            <person name="Mammadov A."/>
            <person name="Sharifova S."/>
            <person name="Ojaghi J."/>
            <person name="Eynullazada K."/>
            <person name="Bayramov B."/>
            <person name="Abdulazimova A."/>
            <person name="Shahmuradov I."/>
        </authorList>
    </citation>
    <scope>NUCLEOTIDE SEQUENCE [LARGE SCALE GENOMIC DNA]</scope>
    <source>
        <strain evidence="9">cv. AG2017</strain>
        <tissue evidence="8">Leaf</tissue>
    </source>
</reference>
<dbReference type="Proteomes" id="UP000233551">
    <property type="component" value="Unassembled WGS sequence"/>
</dbReference>
<evidence type="ECO:0000256" key="2">
    <source>
        <dbReference type="ARBA" id="ARBA00022692"/>
    </source>
</evidence>
<feature type="transmembrane region" description="Helical" evidence="5">
    <location>
        <begin position="306"/>
        <end position="324"/>
    </location>
</feature>
<organism evidence="8 9">
    <name type="scientific">Punica granatum</name>
    <name type="common">Pomegranate</name>
    <dbReference type="NCBI Taxonomy" id="22663"/>
    <lineage>
        <taxon>Eukaryota</taxon>
        <taxon>Viridiplantae</taxon>
        <taxon>Streptophyta</taxon>
        <taxon>Embryophyta</taxon>
        <taxon>Tracheophyta</taxon>
        <taxon>Spermatophyta</taxon>
        <taxon>Magnoliopsida</taxon>
        <taxon>eudicotyledons</taxon>
        <taxon>Gunneridae</taxon>
        <taxon>Pentapetalae</taxon>
        <taxon>rosids</taxon>
        <taxon>malvids</taxon>
        <taxon>Myrtales</taxon>
        <taxon>Lythraceae</taxon>
        <taxon>Punica</taxon>
    </lineage>
</organism>
<dbReference type="GO" id="GO:0140359">
    <property type="term" value="F:ABC-type transporter activity"/>
    <property type="evidence" value="ECO:0007669"/>
    <property type="project" value="InterPro"/>
</dbReference>
<feature type="domain" description="ABC-2 type transporter transmembrane" evidence="6">
    <location>
        <begin position="286"/>
        <end position="387"/>
    </location>
</feature>
<dbReference type="AlphaFoldDB" id="A0A2I0JB04"/>
<feature type="transmembrane region" description="Helical" evidence="5">
    <location>
        <begin position="12"/>
        <end position="30"/>
    </location>
</feature>
<keyword evidence="2 5" id="KW-0812">Transmembrane</keyword>
<dbReference type="Pfam" id="PF01061">
    <property type="entry name" value="ABC2_membrane"/>
    <property type="match status" value="1"/>
</dbReference>
<evidence type="ECO:0000313" key="8">
    <source>
        <dbReference type="EMBL" id="PKI53080.1"/>
    </source>
</evidence>
<dbReference type="InterPro" id="IPR013581">
    <property type="entry name" value="PDR_assoc"/>
</dbReference>
<evidence type="ECO:0000256" key="3">
    <source>
        <dbReference type="ARBA" id="ARBA00022989"/>
    </source>
</evidence>
<protein>
    <recommendedName>
        <fullName evidence="10">ABC-2 type transporter domain-containing protein</fullName>
    </recommendedName>
</protein>
<dbReference type="GO" id="GO:0016020">
    <property type="term" value="C:membrane"/>
    <property type="evidence" value="ECO:0007669"/>
    <property type="project" value="UniProtKB-SubCell"/>
</dbReference>
<dbReference type="SUPFAM" id="SSF52540">
    <property type="entry name" value="P-loop containing nucleoside triphosphate hydrolases"/>
    <property type="match status" value="1"/>
</dbReference>
<dbReference type="STRING" id="22663.A0A2I0JB04"/>
<dbReference type="Gene3D" id="3.40.50.300">
    <property type="entry name" value="P-loop containing nucleotide triphosphate hydrolases"/>
    <property type="match status" value="1"/>
</dbReference>
<feature type="non-terminal residue" evidence="8">
    <location>
        <position position="1"/>
    </location>
</feature>
<evidence type="ECO:0008006" key="10">
    <source>
        <dbReference type="Google" id="ProtNLM"/>
    </source>
</evidence>
<sequence>DCFVCVKKCFRYDLLFFFAASMPAWLRWGFRVSPMTYGEIGLSIDEFLAPRWQKMLPTNETIGQKILRSRGLDFDANLFWISVAALFGFTLLFNMGFTLAISFLKHKMILPFTPLSLVFENLQYFVDTPLDFVNEVLETIELEGIRDSLVGIPGVSGLSMEQRKRLTIAVELVANPSIIFMDEPSPQQLVLLKAGGRMIYSGPLGKHSCRVIEYFGIRNNYNPATWMLEVTSASAEAELGVDFAQIYKDLPLHQSNKEIVKQLSTPPPLSANLHFLSEFSQNGWGQFKWCLWKQYWSYWRSPSYNLMRIYHALAVSLVFGILFWDQGKKIDNQQNLFNILGALYVAVTFIGIKNCASVLPYVATERTVMYREMFAGMYSPWAYAIAREQLSRHTCPEKLPFRKRGCKAETKSILLALRLIKWFREHFIKLPSKKGFLEFNPENVD</sequence>
<accession>A0A2I0JB04</accession>
<evidence type="ECO:0000256" key="1">
    <source>
        <dbReference type="ARBA" id="ARBA00004141"/>
    </source>
</evidence>
<dbReference type="InterPro" id="IPR013525">
    <property type="entry name" value="ABC2_TM"/>
</dbReference>
<keyword evidence="3 5" id="KW-1133">Transmembrane helix</keyword>
<feature type="transmembrane region" description="Helical" evidence="5">
    <location>
        <begin position="78"/>
        <end position="104"/>
    </location>
</feature>
<keyword evidence="9" id="KW-1185">Reference proteome</keyword>
<name>A0A2I0JB04_PUNGR</name>
<proteinExistence type="predicted"/>
<dbReference type="Pfam" id="PF08370">
    <property type="entry name" value="PDR_assoc"/>
    <property type="match status" value="1"/>
</dbReference>
<feature type="domain" description="Plant PDR ABC transporter associated" evidence="7">
    <location>
        <begin position="52"/>
        <end position="105"/>
    </location>
</feature>